<accession>U1NJS7</accession>
<evidence type="ECO:0000313" key="2">
    <source>
        <dbReference type="Proteomes" id="UP000030710"/>
    </source>
</evidence>
<organism evidence="1 2">
    <name type="scientific">Haloquadratum walsbyi J07HQW2</name>
    <dbReference type="NCBI Taxonomy" id="1238425"/>
    <lineage>
        <taxon>Archaea</taxon>
        <taxon>Methanobacteriati</taxon>
        <taxon>Methanobacteriota</taxon>
        <taxon>Stenosarchaea group</taxon>
        <taxon>Halobacteria</taxon>
        <taxon>Halobacteriales</taxon>
        <taxon>Haloferacaceae</taxon>
        <taxon>Haloquadratum</taxon>
    </lineage>
</organism>
<dbReference type="AlphaFoldDB" id="U1NJS7"/>
<protein>
    <recommendedName>
        <fullName evidence="3">Transposase</fullName>
    </recommendedName>
</protein>
<evidence type="ECO:0000313" key="1">
    <source>
        <dbReference type="EMBL" id="ERG97208.1"/>
    </source>
</evidence>
<name>U1NJS7_9EURY</name>
<sequence>MLKKDRLNECLEEINLEFVEREATPRFLMKLSIQLHLAGLSLSNPVYILEIFGIERA</sequence>
<reference evidence="1 2" key="1">
    <citation type="journal article" date="2013" name="PLoS ONE">
        <title>Assembly-driven community genomics of a hypersaline microbial ecosystem.</title>
        <authorList>
            <person name="Podell S."/>
            <person name="Ugalde J.A."/>
            <person name="Narasingarao P."/>
            <person name="Banfield J.F."/>
            <person name="Heidelberg K.B."/>
            <person name="Allen E.E."/>
        </authorList>
    </citation>
    <scope>NUCLEOTIDE SEQUENCE [LARGE SCALE GENOMIC DNA]</scope>
    <source>
        <strain evidence="2">J07HQW2</strain>
    </source>
</reference>
<evidence type="ECO:0008006" key="3">
    <source>
        <dbReference type="Google" id="ProtNLM"/>
    </source>
</evidence>
<dbReference type="EMBL" id="KE356561">
    <property type="protein sequence ID" value="ERG97208.1"/>
    <property type="molecule type" value="Genomic_DNA"/>
</dbReference>
<gene>
    <name evidence="1" type="ORF">J07HQW2_03694</name>
</gene>
<proteinExistence type="predicted"/>
<dbReference type="Proteomes" id="UP000030710">
    <property type="component" value="Unassembled WGS sequence"/>
</dbReference>
<dbReference type="HOGENOM" id="CLU_200887_0_0_2"/>
<dbReference type="eggNOG" id="arCOG02134">
    <property type="taxonomic scope" value="Archaea"/>
</dbReference>